<accession>A0A8J3A3Q9</accession>
<dbReference type="EMBL" id="BMGZ01000002">
    <property type="protein sequence ID" value="GGH97855.1"/>
    <property type="molecule type" value="Genomic_DNA"/>
</dbReference>
<feature type="transmembrane region" description="Helical" evidence="1">
    <location>
        <begin position="88"/>
        <end position="107"/>
    </location>
</feature>
<feature type="transmembrane region" description="Helical" evidence="1">
    <location>
        <begin position="127"/>
        <end position="147"/>
    </location>
</feature>
<name>A0A8J3A3Q9_9PROT</name>
<gene>
    <name evidence="3" type="ORF">FF098_009970</name>
    <name evidence="2" type="ORF">GCM10011355_20070</name>
</gene>
<feature type="transmembrane region" description="Helical" evidence="1">
    <location>
        <begin position="159"/>
        <end position="180"/>
    </location>
</feature>
<evidence type="ECO:0000256" key="1">
    <source>
        <dbReference type="SAM" id="Phobius"/>
    </source>
</evidence>
<dbReference type="Proteomes" id="UP000621856">
    <property type="component" value="Unassembled WGS sequence"/>
</dbReference>
<proteinExistence type="predicted"/>
<reference evidence="2" key="3">
    <citation type="submission" date="2020-09" db="EMBL/GenBank/DDBJ databases">
        <authorList>
            <person name="Sun Q."/>
            <person name="Zhou Y."/>
        </authorList>
    </citation>
    <scope>NUCLEOTIDE SEQUENCE</scope>
    <source>
        <strain evidence="2">CGMCC 1.14984</strain>
    </source>
</reference>
<feature type="transmembrane region" description="Helical" evidence="1">
    <location>
        <begin position="35"/>
        <end position="57"/>
    </location>
</feature>
<keyword evidence="5" id="KW-1185">Reference proteome</keyword>
<feature type="transmembrane region" description="Helical" evidence="1">
    <location>
        <begin position="192"/>
        <end position="209"/>
    </location>
</feature>
<keyword evidence="1" id="KW-0812">Transmembrane</keyword>
<protein>
    <submittedName>
        <fullName evidence="2">Uncharacterized protein</fullName>
    </submittedName>
</protein>
<keyword evidence="1" id="KW-1133">Transmembrane helix</keyword>
<reference evidence="3 5" key="2">
    <citation type="submission" date="2020-02" db="EMBL/GenBank/DDBJ databases">
        <title>Genome sequence of Parvularcula flava strain NH6-79.</title>
        <authorList>
            <person name="Abdul Karim M.H."/>
            <person name="Lam M.Q."/>
            <person name="Chen S.J."/>
            <person name="Yahya A."/>
            <person name="Shahir S."/>
            <person name="Shamsir M.S."/>
            <person name="Chong C.S."/>
        </authorList>
    </citation>
    <scope>NUCLEOTIDE SEQUENCE [LARGE SCALE GENOMIC DNA]</scope>
    <source>
        <strain evidence="3 5">NH6-79</strain>
    </source>
</reference>
<dbReference type="AlphaFoldDB" id="A0A8J3A3Q9"/>
<feature type="transmembrane region" description="Helical" evidence="1">
    <location>
        <begin position="7"/>
        <end position="29"/>
    </location>
</feature>
<evidence type="ECO:0000313" key="5">
    <source>
        <dbReference type="Proteomes" id="UP000818603"/>
    </source>
</evidence>
<keyword evidence="1" id="KW-0472">Membrane</keyword>
<evidence type="ECO:0000313" key="2">
    <source>
        <dbReference type="EMBL" id="GGH97855.1"/>
    </source>
</evidence>
<sequence>MRTWTFFLKMIGGLFFAGIGVGLFVGWTSDGGQGSFWFPVVGAILFFGGAAAMYWGYRRKAAAADDGADVSDIDMLLGDMSDPVQRRIILRVAVASAIHGIMLVNFLDGSAVPVTFGDGPLERPELITIGSYAVFLVTLVWIVIECIRFHRIDEFWTRIVIGPAALAGAILFMAVTLWTLGEEALGFGEARFWHYYLFYYLTILGLMIGKWQLGKRRGGI</sequence>
<organism evidence="2 4">
    <name type="scientific">Aquisalinus luteolus</name>
    <dbReference type="NCBI Taxonomy" id="1566827"/>
    <lineage>
        <taxon>Bacteria</taxon>
        <taxon>Pseudomonadati</taxon>
        <taxon>Pseudomonadota</taxon>
        <taxon>Alphaproteobacteria</taxon>
        <taxon>Parvularculales</taxon>
        <taxon>Parvularculaceae</taxon>
        <taxon>Aquisalinus</taxon>
    </lineage>
</organism>
<dbReference type="Proteomes" id="UP000818603">
    <property type="component" value="Unassembled WGS sequence"/>
</dbReference>
<comment type="caution">
    <text evidence="2">The sequence shown here is derived from an EMBL/GenBank/DDBJ whole genome shotgun (WGS) entry which is preliminary data.</text>
</comment>
<dbReference type="EMBL" id="VCJR02000002">
    <property type="protein sequence ID" value="NHK28230.1"/>
    <property type="molecule type" value="Genomic_DNA"/>
</dbReference>
<evidence type="ECO:0000313" key="4">
    <source>
        <dbReference type="Proteomes" id="UP000621856"/>
    </source>
</evidence>
<dbReference type="RefSeq" id="WP_155140060.1">
    <property type="nucleotide sequence ID" value="NZ_BMGZ01000002.1"/>
</dbReference>
<evidence type="ECO:0000313" key="3">
    <source>
        <dbReference type="EMBL" id="NHK28230.1"/>
    </source>
</evidence>
<reference evidence="2" key="1">
    <citation type="journal article" date="2014" name="Int. J. Syst. Evol. Microbiol.">
        <title>Complete genome sequence of Corynebacterium casei LMG S-19264T (=DSM 44701T), isolated from a smear-ripened cheese.</title>
        <authorList>
            <consortium name="US DOE Joint Genome Institute (JGI-PGF)"/>
            <person name="Walter F."/>
            <person name="Albersmeier A."/>
            <person name="Kalinowski J."/>
            <person name="Ruckert C."/>
        </authorList>
    </citation>
    <scope>NUCLEOTIDE SEQUENCE</scope>
    <source>
        <strain evidence="2">CGMCC 1.14984</strain>
    </source>
</reference>